<protein>
    <submittedName>
        <fullName evidence="1">Uncharacterized protein</fullName>
    </submittedName>
</protein>
<evidence type="ECO:0000313" key="1">
    <source>
        <dbReference type="EMBL" id="MDN5217014.1"/>
    </source>
</evidence>
<sequence length="211" mass="24851">MREKVELLIDEFVDEILANSQFYHESGRQQYHPRYIAVSKFINKLIFGFDQLTVCDASEIQELFMKMHKENYNSIHRKKLIFDREWVLRQFEIKLFGDDGIFRSAYEQLRNQKATALDYEVDFSLDDQLAHLLSEFEALGVKFNKGDIWQIGQKTYYIEGYFAKSDLWLQSTGEAGEVIRLRELLPLGLGDFYQILNDTEVVEEDSYLTGD</sequence>
<dbReference type="EMBL" id="JAUJEB010000012">
    <property type="protein sequence ID" value="MDN5217014.1"/>
    <property type="molecule type" value="Genomic_DNA"/>
</dbReference>
<organism evidence="1 2">
    <name type="scientific">Agaribacillus aureus</name>
    <dbReference type="NCBI Taxonomy" id="3051825"/>
    <lineage>
        <taxon>Bacteria</taxon>
        <taxon>Pseudomonadati</taxon>
        <taxon>Bacteroidota</taxon>
        <taxon>Cytophagia</taxon>
        <taxon>Cytophagales</taxon>
        <taxon>Splendidivirgaceae</taxon>
        <taxon>Agaribacillus</taxon>
    </lineage>
</organism>
<name>A0ABT8LGT2_9BACT</name>
<evidence type="ECO:0000313" key="2">
    <source>
        <dbReference type="Proteomes" id="UP001172083"/>
    </source>
</evidence>
<dbReference type="RefSeq" id="WP_346762351.1">
    <property type="nucleotide sequence ID" value="NZ_JAUJEB010000012.1"/>
</dbReference>
<gene>
    <name evidence="1" type="ORF">QQ020_33395</name>
</gene>
<comment type="caution">
    <text evidence="1">The sequence shown here is derived from an EMBL/GenBank/DDBJ whole genome shotgun (WGS) entry which is preliminary data.</text>
</comment>
<keyword evidence="2" id="KW-1185">Reference proteome</keyword>
<proteinExistence type="predicted"/>
<dbReference type="Proteomes" id="UP001172083">
    <property type="component" value="Unassembled WGS sequence"/>
</dbReference>
<accession>A0ABT8LGT2</accession>
<reference evidence="1" key="1">
    <citation type="submission" date="2023-06" db="EMBL/GenBank/DDBJ databases">
        <title>Genomic of Agaribacillus aureum.</title>
        <authorList>
            <person name="Wang G."/>
        </authorList>
    </citation>
    <scope>NUCLEOTIDE SEQUENCE</scope>
    <source>
        <strain evidence="1">BMA12</strain>
    </source>
</reference>